<evidence type="ECO:0000259" key="1">
    <source>
        <dbReference type="SMART" id="SM00471"/>
    </source>
</evidence>
<evidence type="ECO:0000313" key="3">
    <source>
        <dbReference type="Proteomes" id="UP000516361"/>
    </source>
</evidence>
<sequence>MDRNEAILKVKKHIQTENLVTHSLAVGAIMKELGEKLNKDSNIWEVTGILHDLDYEETKENPDIHAIKTVEILKDQITPEMKDAILAHNEKKELETDIEFALYASDQLSGLITAAVYVRPSKSINDLTVKSLKKKFKDKAFARGANREHIKQIEKLGLELNEFFEIGISGMKKISNELGL</sequence>
<evidence type="ECO:0000313" key="2">
    <source>
        <dbReference type="EMBL" id="BBE30263.1"/>
    </source>
</evidence>
<dbReference type="CDD" id="cd00077">
    <property type="entry name" value="HDc"/>
    <property type="match status" value="1"/>
</dbReference>
<dbReference type="Pfam" id="PF01966">
    <property type="entry name" value="HD"/>
    <property type="match status" value="1"/>
</dbReference>
<dbReference type="NCBIfam" id="TIGR00277">
    <property type="entry name" value="HDIG"/>
    <property type="match status" value="1"/>
</dbReference>
<dbReference type="EMBL" id="AP018712">
    <property type="protein sequence ID" value="BBE30263.1"/>
    <property type="molecule type" value="Genomic_DNA"/>
</dbReference>
<dbReference type="InterPro" id="IPR006674">
    <property type="entry name" value="HD_domain"/>
</dbReference>
<dbReference type="PANTHER" id="PTHR38659:SF1">
    <property type="entry name" value="METAL DEPENDENT PHOSPHOHYDROLASE"/>
    <property type="match status" value="1"/>
</dbReference>
<dbReference type="PANTHER" id="PTHR38659">
    <property type="entry name" value="METAL-DEPENDENT PHOSPHOHYDROLASE"/>
    <property type="match status" value="1"/>
</dbReference>
<proteinExistence type="predicted"/>
<dbReference type="Proteomes" id="UP000516361">
    <property type="component" value="Chromosome"/>
</dbReference>
<dbReference type="AlphaFoldDB" id="A0A7G1G642"/>
<dbReference type="InterPro" id="IPR003607">
    <property type="entry name" value="HD/PDEase_dom"/>
</dbReference>
<name>A0A7G1G642_9BACT</name>
<dbReference type="KEGG" id="ocy:OSSY52_04040"/>
<reference evidence="2 3" key="1">
    <citation type="submission" date="2018-06" db="EMBL/GenBank/DDBJ databases">
        <title>Genome sequencing of Oceanotoga sp. sy52.</title>
        <authorList>
            <person name="Mori K."/>
        </authorList>
    </citation>
    <scope>NUCLEOTIDE SEQUENCE [LARGE SCALE GENOMIC DNA]</scope>
    <source>
        <strain evidence="3">sy52</strain>
    </source>
</reference>
<dbReference type="Gene3D" id="1.10.3210.10">
    <property type="entry name" value="Hypothetical protein af1432"/>
    <property type="match status" value="1"/>
</dbReference>
<feature type="domain" description="HD/PDEase" evidence="1">
    <location>
        <begin position="15"/>
        <end position="120"/>
    </location>
</feature>
<organism evidence="2 3">
    <name type="scientific">Tepiditoga spiralis</name>
    <dbReference type="NCBI Taxonomy" id="2108365"/>
    <lineage>
        <taxon>Bacteria</taxon>
        <taxon>Thermotogati</taxon>
        <taxon>Thermotogota</taxon>
        <taxon>Thermotogae</taxon>
        <taxon>Petrotogales</taxon>
        <taxon>Petrotogaceae</taxon>
        <taxon>Tepiditoga</taxon>
    </lineage>
</organism>
<accession>A0A7G1G642</accession>
<keyword evidence="3" id="KW-1185">Reference proteome</keyword>
<dbReference type="RefSeq" id="WP_190615379.1">
    <property type="nucleotide sequence ID" value="NZ_AP018712.1"/>
</dbReference>
<protein>
    <submittedName>
        <fullName evidence="2">Phosphohydrolase</fullName>
    </submittedName>
</protein>
<dbReference type="InParanoid" id="A0A7G1G642"/>
<dbReference type="InterPro" id="IPR006675">
    <property type="entry name" value="HDIG_dom"/>
</dbReference>
<gene>
    <name evidence="2" type="ORF">OSSY52_04040</name>
</gene>
<keyword evidence="2" id="KW-0378">Hydrolase</keyword>
<dbReference type="SUPFAM" id="SSF109604">
    <property type="entry name" value="HD-domain/PDEase-like"/>
    <property type="match status" value="1"/>
</dbReference>
<dbReference type="SMART" id="SM00471">
    <property type="entry name" value="HDc"/>
    <property type="match status" value="1"/>
</dbReference>
<dbReference type="GO" id="GO:0016787">
    <property type="term" value="F:hydrolase activity"/>
    <property type="evidence" value="ECO:0007669"/>
    <property type="project" value="UniProtKB-KW"/>
</dbReference>